<evidence type="ECO:0000256" key="3">
    <source>
        <dbReference type="ARBA" id="ARBA00022670"/>
    </source>
</evidence>
<dbReference type="PRINTS" id="PR00481">
    <property type="entry name" value="LAMNOPPTDASE"/>
</dbReference>
<evidence type="ECO:0000256" key="2">
    <source>
        <dbReference type="ARBA" id="ARBA00022438"/>
    </source>
</evidence>
<dbReference type="Proteomes" id="UP000515908">
    <property type="component" value="Chromosome 18"/>
</dbReference>
<dbReference type="GO" id="GO:0070006">
    <property type="term" value="F:metalloaminopeptidase activity"/>
    <property type="evidence" value="ECO:0007669"/>
    <property type="project" value="InterPro"/>
</dbReference>
<dbReference type="PROSITE" id="PS00631">
    <property type="entry name" value="CYTOSOL_AP"/>
    <property type="match status" value="1"/>
</dbReference>
<dbReference type="Gene3D" id="3.40.220.10">
    <property type="entry name" value="Leucine Aminopeptidase, subunit E, domain 1"/>
    <property type="match status" value="1"/>
</dbReference>
<evidence type="ECO:0000313" key="6">
    <source>
        <dbReference type="EMBL" id="CAD2220714.1"/>
    </source>
</evidence>
<evidence type="ECO:0000259" key="5">
    <source>
        <dbReference type="PROSITE" id="PS00631"/>
    </source>
</evidence>
<name>A0A7G2CP38_9TRYP</name>
<dbReference type="SUPFAM" id="SSF53187">
    <property type="entry name" value="Zn-dependent exopeptidases"/>
    <property type="match status" value="1"/>
</dbReference>
<keyword evidence="7" id="KW-1185">Reference proteome</keyword>
<dbReference type="Gene3D" id="3.40.630.10">
    <property type="entry name" value="Zn peptidases"/>
    <property type="match status" value="1"/>
</dbReference>
<sequence>MLRRVQARAAFAPSVAVTAFGAHQANGMFKKQKNAIQKHNKHVRVQFVTATEVKEHANNKKKSVGEDLTVPAPNPYTVVTPASYPTGFRGTAGEVSVREAPKSPVTVFSGLGSRGQITDYRQAVTAAVRQGKKLGATHAVLHPPTTPITTCDGLWTAPSVLSPAKVAEKTALYGVTAAYQYDRLVTKAIDGSNHNQTKSTREIKASSKKQPKRDFSIAVASSETAAVKRGTAIGRCITDCRNLGNLREDEGVPLYYKEWIQRNVARLPGVRVRTVLVGDQLRRAGLNLLHSVGKGSRHPPCMMVLEYIGDKRSKESLALVGKGVTFDCGGLNVKPYGAMETMHTDMMGAATAVTTLKCVAELGLKVNVSCTVGFVENAIGPDSYHPSTIIKSLKGLEVEVTNTDAEGRLILADMLTYVQNYARLRLAPTRIIDLATLTGAIIISLGNHRAGLFSNQTELSTALYQSGCHTGELVWPMPVGEEHAQLMRRKMADLVNAAPGRAGVAAPLPPSCSTLSTTTGPGRTLILRGWRTTGRRSARRTLLGSPASVSSCSWTF</sequence>
<keyword evidence="3" id="KW-0645">Protease</keyword>
<dbReference type="OrthoDB" id="412814at2759"/>
<protein>
    <submittedName>
        <fullName evidence="6">Cytosol aminopeptidase family, catalytic domain containing protein, putative</fullName>
    </submittedName>
</protein>
<keyword evidence="4" id="KW-0378">Hydrolase</keyword>
<evidence type="ECO:0000256" key="4">
    <source>
        <dbReference type="ARBA" id="ARBA00022801"/>
    </source>
</evidence>
<dbReference type="CDD" id="cd00433">
    <property type="entry name" value="Peptidase_M17"/>
    <property type="match status" value="1"/>
</dbReference>
<dbReference type="AlphaFoldDB" id="A0A7G2CP38"/>
<dbReference type="EMBL" id="LR877162">
    <property type="protein sequence ID" value="CAD2220714.1"/>
    <property type="molecule type" value="Genomic_DNA"/>
</dbReference>
<keyword evidence="2 6" id="KW-0031">Aminopeptidase</keyword>
<reference evidence="6 7" key="1">
    <citation type="submission" date="2020-08" db="EMBL/GenBank/DDBJ databases">
        <authorList>
            <person name="Newling K."/>
            <person name="Davey J."/>
            <person name="Forrester S."/>
        </authorList>
    </citation>
    <scope>NUCLEOTIDE SEQUENCE [LARGE SCALE GENOMIC DNA]</scope>
    <source>
        <strain evidence="7">Crithidia deanei Carvalho (ATCC PRA-265)</strain>
    </source>
</reference>
<dbReference type="GO" id="GO:0030145">
    <property type="term" value="F:manganese ion binding"/>
    <property type="evidence" value="ECO:0007669"/>
    <property type="project" value="InterPro"/>
</dbReference>
<gene>
    <name evidence="6" type="ORF">ADEAN_000823600</name>
</gene>
<evidence type="ECO:0000313" key="7">
    <source>
        <dbReference type="Proteomes" id="UP000515908"/>
    </source>
</evidence>
<dbReference type="InterPro" id="IPR043472">
    <property type="entry name" value="Macro_dom-like"/>
</dbReference>
<dbReference type="GO" id="GO:0005737">
    <property type="term" value="C:cytoplasm"/>
    <property type="evidence" value="ECO:0007669"/>
    <property type="project" value="InterPro"/>
</dbReference>
<evidence type="ECO:0000256" key="1">
    <source>
        <dbReference type="ARBA" id="ARBA00009528"/>
    </source>
</evidence>
<dbReference type="Pfam" id="PF00883">
    <property type="entry name" value="Peptidase_M17"/>
    <property type="match status" value="1"/>
</dbReference>
<dbReference type="PANTHER" id="PTHR11963:SF23">
    <property type="entry name" value="CYTOSOL AMINOPEPTIDASE"/>
    <property type="match status" value="1"/>
</dbReference>
<organism evidence="6 7">
    <name type="scientific">Angomonas deanei</name>
    <dbReference type="NCBI Taxonomy" id="59799"/>
    <lineage>
        <taxon>Eukaryota</taxon>
        <taxon>Discoba</taxon>
        <taxon>Euglenozoa</taxon>
        <taxon>Kinetoplastea</taxon>
        <taxon>Metakinetoplastina</taxon>
        <taxon>Trypanosomatida</taxon>
        <taxon>Trypanosomatidae</taxon>
        <taxon>Strigomonadinae</taxon>
        <taxon>Angomonas</taxon>
    </lineage>
</organism>
<accession>A0A7G2CP38</accession>
<dbReference type="VEuPathDB" id="TriTrypDB:ADEAN_000823600"/>
<proteinExistence type="inferred from homology"/>
<feature type="domain" description="Cytosol aminopeptidase" evidence="5">
    <location>
        <begin position="402"/>
        <end position="409"/>
    </location>
</feature>
<comment type="similarity">
    <text evidence="1">Belongs to the peptidase M17 family.</text>
</comment>
<dbReference type="PANTHER" id="PTHR11963">
    <property type="entry name" value="LEUCINE AMINOPEPTIDASE-RELATED"/>
    <property type="match status" value="1"/>
</dbReference>
<dbReference type="GO" id="GO:0006508">
    <property type="term" value="P:proteolysis"/>
    <property type="evidence" value="ECO:0007669"/>
    <property type="project" value="UniProtKB-KW"/>
</dbReference>
<dbReference type="InterPro" id="IPR000819">
    <property type="entry name" value="Peptidase_M17_C"/>
</dbReference>
<dbReference type="InterPro" id="IPR011356">
    <property type="entry name" value="Leucine_aapep/pepB"/>
</dbReference>